<gene>
    <name evidence="1" type="ORF">SS1G_05155</name>
</gene>
<sequence>MSSNFRNSIKAIVSRRTAYIQITPDTKFIEGLIVRITAEELHIQDVGFLDAVYAPSASPRNKSRYDVHNKRCAALSPFFSKRNVLILHLEPLINKKVEQLCEMIDK</sequence>
<dbReference type="EMBL" id="CH476626">
    <property type="protein sequence ID" value="EDO02678.1"/>
    <property type="molecule type" value="Genomic_DNA"/>
</dbReference>
<dbReference type="InParanoid" id="A7EIL2"/>
<dbReference type="AlphaFoldDB" id="A7EIL2"/>
<evidence type="ECO:0000313" key="2">
    <source>
        <dbReference type="Proteomes" id="UP000001312"/>
    </source>
</evidence>
<dbReference type="OMA" id="EQLCEMI"/>
<accession>A7EIL2</accession>
<reference evidence="2" key="1">
    <citation type="journal article" date="2011" name="PLoS Genet.">
        <title>Genomic analysis of the necrotrophic fungal pathogens Sclerotinia sclerotiorum and Botrytis cinerea.</title>
        <authorList>
            <person name="Amselem J."/>
            <person name="Cuomo C.A."/>
            <person name="van Kan J.A."/>
            <person name="Viaud M."/>
            <person name="Benito E.P."/>
            <person name="Couloux A."/>
            <person name="Coutinho P.M."/>
            <person name="de Vries R.P."/>
            <person name="Dyer P.S."/>
            <person name="Fillinger S."/>
            <person name="Fournier E."/>
            <person name="Gout L."/>
            <person name="Hahn M."/>
            <person name="Kohn L."/>
            <person name="Lapalu N."/>
            <person name="Plummer K.M."/>
            <person name="Pradier J.M."/>
            <person name="Quevillon E."/>
            <person name="Sharon A."/>
            <person name="Simon A."/>
            <person name="ten Have A."/>
            <person name="Tudzynski B."/>
            <person name="Tudzynski P."/>
            <person name="Wincker P."/>
            <person name="Andrew M."/>
            <person name="Anthouard V."/>
            <person name="Beever R.E."/>
            <person name="Beffa R."/>
            <person name="Benoit I."/>
            <person name="Bouzid O."/>
            <person name="Brault B."/>
            <person name="Chen Z."/>
            <person name="Choquer M."/>
            <person name="Collemare J."/>
            <person name="Cotton P."/>
            <person name="Danchin E.G."/>
            <person name="Da Silva C."/>
            <person name="Gautier A."/>
            <person name="Giraud C."/>
            <person name="Giraud T."/>
            <person name="Gonzalez C."/>
            <person name="Grossetete S."/>
            <person name="Guldener U."/>
            <person name="Henrissat B."/>
            <person name="Howlett B.J."/>
            <person name="Kodira C."/>
            <person name="Kretschmer M."/>
            <person name="Lappartient A."/>
            <person name="Leroch M."/>
            <person name="Levis C."/>
            <person name="Mauceli E."/>
            <person name="Neuveglise C."/>
            <person name="Oeser B."/>
            <person name="Pearson M."/>
            <person name="Poulain J."/>
            <person name="Poussereau N."/>
            <person name="Quesneville H."/>
            <person name="Rascle C."/>
            <person name="Schumacher J."/>
            <person name="Segurens B."/>
            <person name="Sexton A."/>
            <person name="Silva E."/>
            <person name="Sirven C."/>
            <person name="Soanes D.M."/>
            <person name="Talbot N.J."/>
            <person name="Templeton M."/>
            <person name="Yandava C."/>
            <person name="Yarden O."/>
            <person name="Zeng Q."/>
            <person name="Rollins J.A."/>
            <person name="Lebrun M.H."/>
            <person name="Dickman M."/>
        </authorList>
    </citation>
    <scope>NUCLEOTIDE SEQUENCE [LARGE SCALE GENOMIC DNA]</scope>
    <source>
        <strain evidence="2">ATCC 18683 / 1980 / Ss-1</strain>
    </source>
</reference>
<dbReference type="RefSeq" id="XP_001593727.1">
    <property type="nucleotide sequence ID" value="XM_001593677.1"/>
</dbReference>
<dbReference type="Proteomes" id="UP000001312">
    <property type="component" value="Unassembled WGS sequence"/>
</dbReference>
<organism evidence="1 2">
    <name type="scientific">Sclerotinia sclerotiorum (strain ATCC 18683 / 1980 / Ss-1)</name>
    <name type="common">White mold</name>
    <name type="synonym">Whetzelinia sclerotiorum</name>
    <dbReference type="NCBI Taxonomy" id="665079"/>
    <lineage>
        <taxon>Eukaryota</taxon>
        <taxon>Fungi</taxon>
        <taxon>Dikarya</taxon>
        <taxon>Ascomycota</taxon>
        <taxon>Pezizomycotina</taxon>
        <taxon>Leotiomycetes</taxon>
        <taxon>Helotiales</taxon>
        <taxon>Sclerotiniaceae</taxon>
        <taxon>Sclerotinia</taxon>
    </lineage>
</organism>
<evidence type="ECO:0000313" key="1">
    <source>
        <dbReference type="EMBL" id="EDO02678.1"/>
    </source>
</evidence>
<protein>
    <submittedName>
        <fullName evidence="1">Uncharacterized protein</fullName>
    </submittedName>
</protein>
<proteinExistence type="predicted"/>
<keyword evidence="2" id="KW-1185">Reference proteome</keyword>
<dbReference type="HOGENOM" id="CLU_2224787_0_0_1"/>
<dbReference type="GeneID" id="5489909"/>
<name>A7EIL2_SCLS1</name>
<dbReference type="KEGG" id="ssl:SS1G_05155"/>